<dbReference type="InterPro" id="IPR004821">
    <property type="entry name" value="Cyt_trans-like"/>
</dbReference>
<keyword evidence="5 11" id="KW-0808">Transferase</keyword>
<organism evidence="13 14">
    <name type="scientific">Entomobacter blattae</name>
    <dbReference type="NCBI Taxonomy" id="2762277"/>
    <lineage>
        <taxon>Bacteria</taxon>
        <taxon>Pseudomonadati</taxon>
        <taxon>Pseudomonadota</taxon>
        <taxon>Alphaproteobacteria</taxon>
        <taxon>Acetobacterales</taxon>
        <taxon>Acetobacteraceae</taxon>
        <taxon>Entomobacter</taxon>
    </lineage>
</organism>
<comment type="similarity">
    <text evidence="3 11">Belongs to the NadD family.</text>
</comment>
<evidence type="ECO:0000259" key="12">
    <source>
        <dbReference type="Pfam" id="PF01467"/>
    </source>
</evidence>
<dbReference type="UniPathway" id="UPA00253">
    <property type="reaction ID" value="UER00332"/>
</dbReference>
<dbReference type="CDD" id="cd02165">
    <property type="entry name" value="NMNAT"/>
    <property type="match status" value="1"/>
</dbReference>
<evidence type="ECO:0000256" key="7">
    <source>
        <dbReference type="ARBA" id="ARBA00022741"/>
    </source>
</evidence>
<keyword evidence="7 11" id="KW-0547">Nucleotide-binding</keyword>
<reference evidence="13 14" key="1">
    <citation type="submission" date="2020-08" db="EMBL/GenBank/DDBJ databases">
        <title>Complete genome sequence of Entomobacter blattae G55GP.</title>
        <authorList>
            <person name="Poehlein A."/>
            <person name="Guzman J."/>
            <person name="Daniel R."/>
            <person name="Vilcinskas A."/>
        </authorList>
    </citation>
    <scope>NUCLEOTIDE SEQUENCE [LARGE SCALE GENOMIC DNA]</scope>
    <source>
        <strain evidence="13 14">G55GP</strain>
    </source>
</reference>
<evidence type="ECO:0000313" key="13">
    <source>
        <dbReference type="EMBL" id="QNT77958.1"/>
    </source>
</evidence>
<dbReference type="SUPFAM" id="SSF52374">
    <property type="entry name" value="Nucleotidylyl transferase"/>
    <property type="match status" value="1"/>
</dbReference>
<evidence type="ECO:0000256" key="8">
    <source>
        <dbReference type="ARBA" id="ARBA00022840"/>
    </source>
</evidence>
<dbReference type="AlphaFoldDB" id="A0A7H1NQ98"/>
<protein>
    <recommendedName>
        <fullName evidence="11">Probable nicotinate-nucleotide adenylyltransferase</fullName>
        <ecNumber evidence="11">2.7.7.18</ecNumber>
    </recommendedName>
    <alternativeName>
        <fullName evidence="11">Deamido-NAD(+) diphosphorylase</fullName>
    </alternativeName>
    <alternativeName>
        <fullName evidence="11">Deamido-NAD(+) pyrophosphorylase</fullName>
    </alternativeName>
    <alternativeName>
        <fullName evidence="11">Nicotinate mononucleotide adenylyltransferase</fullName>
        <shortName evidence="11">NaMN adenylyltransferase</shortName>
    </alternativeName>
</protein>
<dbReference type="EC" id="2.7.7.18" evidence="11"/>
<evidence type="ECO:0000256" key="11">
    <source>
        <dbReference type="HAMAP-Rule" id="MF_00244"/>
    </source>
</evidence>
<evidence type="ECO:0000256" key="3">
    <source>
        <dbReference type="ARBA" id="ARBA00009014"/>
    </source>
</evidence>
<evidence type="ECO:0000256" key="1">
    <source>
        <dbReference type="ARBA" id="ARBA00002324"/>
    </source>
</evidence>
<evidence type="ECO:0000256" key="9">
    <source>
        <dbReference type="ARBA" id="ARBA00023027"/>
    </source>
</evidence>
<sequence length="237" mass="26840">MAKPARKICQVPLSSSFHRALATPSRWGDGRRIRVGLLGGSFNPAHKGHMDLALFSLRRFQLDQVWLMVSPGNPLKPIAGMAPFLRRLDSVKSKITSPRLIATDIEQAIQKKYTYETIKILKARFPHAQFIWLMGADSLIQFPRWKFWKRLAALVPIGIVPRPSYTYKALHGQAASYLRHGRLGSKAFSSGAFHQLPSWCLPLAKENQISATAIRKKDMEKRNRKRLTACKNTLNVL</sequence>
<proteinExistence type="inferred from homology"/>
<dbReference type="GO" id="GO:0005524">
    <property type="term" value="F:ATP binding"/>
    <property type="evidence" value="ECO:0007669"/>
    <property type="project" value="UniProtKB-KW"/>
</dbReference>
<comment type="catalytic activity">
    <reaction evidence="10 11">
        <text>nicotinate beta-D-ribonucleotide + ATP + H(+) = deamido-NAD(+) + diphosphate</text>
        <dbReference type="Rhea" id="RHEA:22860"/>
        <dbReference type="ChEBI" id="CHEBI:15378"/>
        <dbReference type="ChEBI" id="CHEBI:30616"/>
        <dbReference type="ChEBI" id="CHEBI:33019"/>
        <dbReference type="ChEBI" id="CHEBI:57502"/>
        <dbReference type="ChEBI" id="CHEBI:58437"/>
        <dbReference type="EC" id="2.7.7.18"/>
    </reaction>
</comment>
<feature type="domain" description="Cytidyltransferase-like" evidence="12">
    <location>
        <begin position="37"/>
        <end position="216"/>
    </location>
</feature>
<evidence type="ECO:0000256" key="6">
    <source>
        <dbReference type="ARBA" id="ARBA00022695"/>
    </source>
</evidence>
<name>A0A7H1NQ98_9PROT</name>
<keyword evidence="4 11" id="KW-0662">Pyridine nucleotide biosynthesis</keyword>
<dbReference type="Gene3D" id="3.40.50.620">
    <property type="entry name" value="HUPs"/>
    <property type="match status" value="1"/>
</dbReference>
<evidence type="ECO:0000313" key="14">
    <source>
        <dbReference type="Proteomes" id="UP000516349"/>
    </source>
</evidence>
<gene>
    <name evidence="11 13" type="primary">nadD</name>
    <name evidence="13" type="ORF">JGUZn3_07170</name>
</gene>
<dbReference type="GO" id="GO:0009435">
    <property type="term" value="P:NAD+ biosynthetic process"/>
    <property type="evidence" value="ECO:0007669"/>
    <property type="project" value="UniProtKB-UniRule"/>
</dbReference>
<comment type="function">
    <text evidence="1 11">Catalyzes the reversible adenylation of nicotinate mononucleotide (NaMN) to nicotinic acid adenine dinucleotide (NaAD).</text>
</comment>
<dbReference type="NCBIfam" id="NF000843">
    <property type="entry name" value="PRK00071.2-2"/>
    <property type="match status" value="1"/>
</dbReference>
<keyword evidence="6 11" id="KW-0548">Nucleotidyltransferase</keyword>
<accession>A0A7H1NQ98</accession>
<dbReference type="PANTHER" id="PTHR39321">
    <property type="entry name" value="NICOTINATE-NUCLEOTIDE ADENYLYLTRANSFERASE-RELATED"/>
    <property type="match status" value="1"/>
</dbReference>
<keyword evidence="9 11" id="KW-0520">NAD</keyword>
<dbReference type="Proteomes" id="UP000516349">
    <property type="component" value="Chromosome"/>
</dbReference>
<evidence type="ECO:0000256" key="5">
    <source>
        <dbReference type="ARBA" id="ARBA00022679"/>
    </source>
</evidence>
<keyword evidence="14" id="KW-1185">Reference proteome</keyword>
<dbReference type="GO" id="GO:0004515">
    <property type="term" value="F:nicotinate-nucleotide adenylyltransferase activity"/>
    <property type="evidence" value="ECO:0007669"/>
    <property type="project" value="UniProtKB-UniRule"/>
</dbReference>
<keyword evidence="8 11" id="KW-0067">ATP-binding</keyword>
<evidence type="ECO:0000256" key="10">
    <source>
        <dbReference type="ARBA" id="ARBA00048721"/>
    </source>
</evidence>
<dbReference type="PANTHER" id="PTHR39321:SF3">
    <property type="entry name" value="PHOSPHOPANTETHEINE ADENYLYLTRANSFERASE"/>
    <property type="match status" value="1"/>
</dbReference>
<dbReference type="HAMAP" id="MF_00244">
    <property type="entry name" value="NaMN_adenylyltr"/>
    <property type="match status" value="1"/>
</dbReference>
<dbReference type="InterPro" id="IPR005248">
    <property type="entry name" value="NadD/NMNAT"/>
</dbReference>
<comment type="pathway">
    <text evidence="2 11">Cofactor biosynthesis; NAD(+) biosynthesis; deamido-NAD(+) from nicotinate D-ribonucleotide: step 1/1.</text>
</comment>
<dbReference type="InterPro" id="IPR014729">
    <property type="entry name" value="Rossmann-like_a/b/a_fold"/>
</dbReference>
<dbReference type="Pfam" id="PF01467">
    <property type="entry name" value="CTP_transf_like"/>
    <property type="match status" value="1"/>
</dbReference>
<evidence type="ECO:0000256" key="2">
    <source>
        <dbReference type="ARBA" id="ARBA00005019"/>
    </source>
</evidence>
<evidence type="ECO:0000256" key="4">
    <source>
        <dbReference type="ARBA" id="ARBA00022642"/>
    </source>
</evidence>
<dbReference type="EMBL" id="CP060244">
    <property type="protein sequence ID" value="QNT77958.1"/>
    <property type="molecule type" value="Genomic_DNA"/>
</dbReference>
<dbReference type="KEGG" id="ebla:JGUZn3_07170"/>